<protein>
    <submittedName>
        <fullName evidence="1">CSC1-like protein RXW8</fullName>
    </submittedName>
</protein>
<dbReference type="Proteomes" id="UP000829398">
    <property type="component" value="Chromosome 5"/>
</dbReference>
<keyword evidence="2" id="KW-1185">Reference proteome</keyword>
<comment type="caution">
    <text evidence="1">The sequence shown here is derived from an EMBL/GenBank/DDBJ whole genome shotgun (WGS) entry which is preliminary data.</text>
</comment>
<sequence>MELSAFLTSVGINSAIAVLLFLLYSVLRKQPGNLNVYFGPRLALASERQNYPPSLLRYLPSPSWVVKAWETTEDDILALGGMDALVFVRIIVFSIRIFCIAAVICMFLVLPVNYYGKEMIHHDISSETLEIFTIANVKESSEWLWTHCFALYVITCSACGLLYFEHKSISRTRLAYITGSPPNPSHFTVLVRAVPWSAEQSYSESVKEFFMKYYASSYLSHHMVHRSSRVQRLMNDAERICRVFKSVSAEQKSKPCLLPCFCGAPNSFDILSNEPDNVRGNIGLDVSNLATEKENAVAFVCFKTRYAAVVAAEILHSENPMLWVTEMAPEPNDVLWSNLSIPYRQLWIRKIAVLVASIAFMFVFLIPVTFVQSLTQLEQLSHAFPFLKGMFKKKFISQVVTGYLPSVILILFLYAAPPTMMVFSTIEGSVAHSGRKKSACIKVLYFTIWNVFFVNVLSGSVIGQLTKLSSVKDVPKHLAEAIPNQVGFFMTYVLTSV</sequence>
<reference evidence="2" key="1">
    <citation type="journal article" date="2023" name="Hortic. Res.">
        <title>A chromosome-level phased genome enabling allele-level studies in sweet orange: a case study on citrus Huanglongbing tolerance.</title>
        <authorList>
            <person name="Wu B."/>
            <person name="Yu Q."/>
            <person name="Deng Z."/>
            <person name="Duan Y."/>
            <person name="Luo F."/>
            <person name="Gmitter F. Jr."/>
        </authorList>
    </citation>
    <scope>NUCLEOTIDE SEQUENCE [LARGE SCALE GENOMIC DNA]</scope>
    <source>
        <strain evidence="2">cv. Valencia</strain>
    </source>
</reference>
<evidence type="ECO:0000313" key="2">
    <source>
        <dbReference type="Proteomes" id="UP000829398"/>
    </source>
</evidence>
<evidence type="ECO:0000313" key="1">
    <source>
        <dbReference type="EMBL" id="KAH9755911.1"/>
    </source>
</evidence>
<accession>A0ACB8KNK9</accession>
<organism evidence="1 2">
    <name type="scientific">Citrus sinensis</name>
    <name type="common">Sweet orange</name>
    <name type="synonym">Citrus aurantium var. sinensis</name>
    <dbReference type="NCBI Taxonomy" id="2711"/>
    <lineage>
        <taxon>Eukaryota</taxon>
        <taxon>Viridiplantae</taxon>
        <taxon>Streptophyta</taxon>
        <taxon>Embryophyta</taxon>
        <taxon>Tracheophyta</taxon>
        <taxon>Spermatophyta</taxon>
        <taxon>Magnoliopsida</taxon>
        <taxon>eudicotyledons</taxon>
        <taxon>Gunneridae</taxon>
        <taxon>Pentapetalae</taxon>
        <taxon>rosids</taxon>
        <taxon>malvids</taxon>
        <taxon>Sapindales</taxon>
        <taxon>Rutaceae</taxon>
        <taxon>Aurantioideae</taxon>
        <taxon>Citrus</taxon>
    </lineage>
</organism>
<dbReference type="EMBL" id="CM039174">
    <property type="protein sequence ID" value="KAH9755911.1"/>
    <property type="molecule type" value="Genomic_DNA"/>
</dbReference>
<gene>
    <name evidence="1" type="ORF">KPL71_015940</name>
</gene>
<proteinExistence type="predicted"/>
<name>A0ACB8KNK9_CITSI</name>